<comment type="caution">
    <text evidence="7">The sequence shown here is derived from an EMBL/GenBank/DDBJ whole genome shotgun (WGS) entry which is preliminary data.</text>
</comment>
<protein>
    <submittedName>
        <fullName evidence="7">Isopenicillin N synthase family oxygenase</fullName>
    </submittedName>
</protein>
<reference evidence="7" key="1">
    <citation type="submission" date="2022-09" db="EMBL/GenBank/DDBJ databases">
        <title>Intensive care unit water sources are persistently colonized with multi-drug resistant bacteria and are the site of extensive horizontal gene transfer of antibiotic resistance genes.</title>
        <authorList>
            <person name="Diorio-Toth L."/>
        </authorList>
    </citation>
    <scope>NUCLEOTIDE SEQUENCE</scope>
    <source>
        <strain evidence="7">GD03686</strain>
    </source>
</reference>
<dbReference type="Gene3D" id="2.60.120.330">
    <property type="entry name" value="B-lactam Antibiotic, Isopenicillin N Synthase, Chain"/>
    <property type="match status" value="1"/>
</dbReference>
<dbReference type="EMBL" id="JAOCJW010000073">
    <property type="protein sequence ID" value="MDH2007412.1"/>
    <property type="molecule type" value="Genomic_DNA"/>
</dbReference>
<accession>A0AA42W4Z5</accession>
<dbReference type="AlphaFoldDB" id="A0AA42W4Z5"/>
<evidence type="ECO:0000256" key="5">
    <source>
        <dbReference type="RuleBase" id="RU003682"/>
    </source>
</evidence>
<evidence type="ECO:0000259" key="6">
    <source>
        <dbReference type="PROSITE" id="PS51471"/>
    </source>
</evidence>
<gene>
    <name evidence="7" type="ORF">N5J23_18100</name>
</gene>
<dbReference type="PROSITE" id="PS51471">
    <property type="entry name" value="FE2OG_OXY"/>
    <property type="match status" value="1"/>
</dbReference>
<evidence type="ECO:0000256" key="4">
    <source>
        <dbReference type="ARBA" id="ARBA00023004"/>
    </source>
</evidence>
<proteinExistence type="inferred from homology"/>
<name>A0AA42W4Z5_9BURK</name>
<organism evidence="7 8">
    <name type="scientific">Comamonas aquatica</name>
    <dbReference type="NCBI Taxonomy" id="225991"/>
    <lineage>
        <taxon>Bacteria</taxon>
        <taxon>Pseudomonadati</taxon>
        <taxon>Pseudomonadota</taxon>
        <taxon>Betaproteobacteria</taxon>
        <taxon>Burkholderiales</taxon>
        <taxon>Comamonadaceae</taxon>
        <taxon>Comamonas</taxon>
    </lineage>
</organism>
<evidence type="ECO:0000256" key="3">
    <source>
        <dbReference type="ARBA" id="ARBA00023002"/>
    </source>
</evidence>
<dbReference type="Proteomes" id="UP001161294">
    <property type="component" value="Unassembled WGS sequence"/>
</dbReference>
<dbReference type="Pfam" id="PF03171">
    <property type="entry name" value="2OG-FeII_Oxy"/>
    <property type="match status" value="1"/>
</dbReference>
<dbReference type="RefSeq" id="WP_279814397.1">
    <property type="nucleotide sequence ID" value="NZ_JAOCIA010000073.1"/>
</dbReference>
<dbReference type="InterPro" id="IPR005123">
    <property type="entry name" value="Oxoglu/Fe-dep_dioxygenase_dom"/>
</dbReference>
<dbReference type="PANTHER" id="PTHR10209:SF867">
    <property type="entry name" value="2-OXOGLUTARATE (2OG) AND FE(II)-DEPENDENT OXYGENASE SUPERFAMILY PROTEIN"/>
    <property type="match status" value="1"/>
</dbReference>
<dbReference type="InterPro" id="IPR044861">
    <property type="entry name" value="IPNS-like_FE2OG_OXY"/>
</dbReference>
<comment type="similarity">
    <text evidence="1 5">Belongs to the iron/ascorbate-dependent oxidoreductase family.</text>
</comment>
<dbReference type="PANTHER" id="PTHR10209">
    <property type="entry name" value="OXIDOREDUCTASE, 2OG-FE II OXYGENASE FAMILY PROTEIN"/>
    <property type="match status" value="1"/>
</dbReference>
<evidence type="ECO:0000313" key="7">
    <source>
        <dbReference type="EMBL" id="MDH2007412.1"/>
    </source>
</evidence>
<evidence type="ECO:0000313" key="8">
    <source>
        <dbReference type="Proteomes" id="UP001161294"/>
    </source>
</evidence>
<dbReference type="GO" id="GO:0046872">
    <property type="term" value="F:metal ion binding"/>
    <property type="evidence" value="ECO:0007669"/>
    <property type="project" value="UniProtKB-KW"/>
</dbReference>
<dbReference type="SUPFAM" id="SSF51197">
    <property type="entry name" value="Clavaminate synthase-like"/>
    <property type="match status" value="1"/>
</dbReference>
<feature type="domain" description="Fe2OG dioxygenase" evidence="6">
    <location>
        <begin position="178"/>
        <end position="282"/>
    </location>
</feature>
<keyword evidence="3 5" id="KW-0560">Oxidoreductase</keyword>
<keyword evidence="4 5" id="KW-0408">Iron</keyword>
<dbReference type="InterPro" id="IPR027443">
    <property type="entry name" value="IPNS-like_sf"/>
</dbReference>
<evidence type="ECO:0000256" key="1">
    <source>
        <dbReference type="ARBA" id="ARBA00008056"/>
    </source>
</evidence>
<dbReference type="PRINTS" id="PR00682">
    <property type="entry name" value="IPNSYNTHASE"/>
</dbReference>
<sequence length="321" mass="36004">MNQAIDHSAVPIIDIQGLRSIDLADRMAVAMKLRKACEYSGFFYITNHGIAPELISQILDETISFFDQSEAKKMEVSKSNSKCHRGYEPLRAQTLEAGTPPDLKESFYLGIDLPDDHPSVRAGKFNHGPNQWPTGLPGFQKTTTEYFNALYELGSVMMRGLALSLNLPENHFENFLDGAAANLRLLHYPPQPAISQPDEKGCGAHTDFGALTFLLQDDAGGLQVQPANTREWIDAPPIENTYVVNIGDLIERWTNGQYKSTLHRVINRSGRERHSVPFFFTGNYDTLVECIPTCLEDGEEPQHKAITVEQHLMDCYKRTYG</sequence>
<dbReference type="InterPro" id="IPR026992">
    <property type="entry name" value="DIOX_N"/>
</dbReference>
<dbReference type="Pfam" id="PF14226">
    <property type="entry name" value="DIOX_N"/>
    <property type="match status" value="1"/>
</dbReference>
<dbReference type="GO" id="GO:0016491">
    <property type="term" value="F:oxidoreductase activity"/>
    <property type="evidence" value="ECO:0007669"/>
    <property type="project" value="UniProtKB-KW"/>
</dbReference>
<keyword evidence="2 5" id="KW-0479">Metal-binding</keyword>
<evidence type="ECO:0000256" key="2">
    <source>
        <dbReference type="ARBA" id="ARBA00022723"/>
    </source>
</evidence>